<proteinExistence type="predicted"/>
<dbReference type="AlphaFoldDB" id="A0A0P6YD64"/>
<dbReference type="RefSeq" id="WP_054537293.1">
    <property type="nucleotide sequence ID" value="NZ_LGKP01000042.1"/>
</dbReference>
<accession>A0A0P6YD64</accession>
<sequence>MTPIRVFIHALQHAFDAANLKSTTLEMLNPSTDVVTLGLQFFIGTVECAVAVMETHHQGRAKTIKSIFPRKYRTLKPLNITFRLDHEWPMVDIYARIVRLEGRLKAIHNDTIFGFTIESGLSADEAQALSIHYTEYVREGDMDPQCEPHRSAMLAALTRDIVHMGERISEWFEEESSSSRH</sequence>
<comment type="caution">
    <text evidence="1">The sequence shown here is derived from an EMBL/GenBank/DDBJ whole genome shotgun (WGS) entry which is preliminary data.</text>
</comment>
<protein>
    <submittedName>
        <fullName evidence="1">Uncharacterized protein</fullName>
    </submittedName>
</protein>
<organism evidence="1 2">
    <name type="scientific">Herpetosiphon geysericola</name>
    <dbReference type="NCBI Taxonomy" id="70996"/>
    <lineage>
        <taxon>Bacteria</taxon>
        <taxon>Bacillati</taxon>
        <taxon>Chloroflexota</taxon>
        <taxon>Chloroflexia</taxon>
        <taxon>Herpetosiphonales</taxon>
        <taxon>Herpetosiphonaceae</taxon>
        <taxon>Herpetosiphon</taxon>
    </lineage>
</organism>
<evidence type="ECO:0000313" key="2">
    <source>
        <dbReference type="Proteomes" id="UP000050277"/>
    </source>
</evidence>
<evidence type="ECO:0000313" key="1">
    <source>
        <dbReference type="EMBL" id="KPL79948.1"/>
    </source>
</evidence>
<dbReference type="Proteomes" id="UP000050277">
    <property type="component" value="Unassembled WGS sequence"/>
</dbReference>
<name>A0A0P6YD64_9CHLR</name>
<reference evidence="1 2" key="1">
    <citation type="submission" date="2015-07" db="EMBL/GenBank/DDBJ databases">
        <title>Whole genome sequence of Herpetosiphon geysericola DSM 7119.</title>
        <authorList>
            <person name="Hemp J."/>
            <person name="Ward L.M."/>
            <person name="Pace L.A."/>
            <person name="Fischer W.W."/>
        </authorList>
    </citation>
    <scope>NUCLEOTIDE SEQUENCE [LARGE SCALE GENOMIC DNA]</scope>
    <source>
        <strain evidence="1 2">DSM 7119</strain>
    </source>
</reference>
<gene>
    <name evidence="1" type="ORF">SE18_25495</name>
</gene>
<dbReference type="EMBL" id="LGKP01000042">
    <property type="protein sequence ID" value="KPL79948.1"/>
    <property type="molecule type" value="Genomic_DNA"/>
</dbReference>
<keyword evidence="2" id="KW-1185">Reference proteome</keyword>
<dbReference type="PATRIC" id="fig|70996.4.peg.1517"/>